<dbReference type="OrthoDB" id="9951725at2"/>
<evidence type="ECO:0000313" key="2">
    <source>
        <dbReference type="EMBL" id="AKJ93978.1"/>
    </source>
</evidence>
<proteinExistence type="predicted"/>
<protein>
    <submittedName>
        <fullName evidence="2">Uncharacterized protein</fullName>
    </submittedName>
</protein>
<sequence>MTADQAKIAGIILLAVGAMVVLWALYAMLAVYSHNAEVAQAAGAIGQMAGAELGAAMGDYKASYMGPLFGLIVGGASLFGGWKMLGKSSALARASA</sequence>
<feature type="transmembrane region" description="Helical" evidence="1">
    <location>
        <begin position="12"/>
        <end position="32"/>
    </location>
</feature>
<keyword evidence="1" id="KW-0472">Membrane</keyword>
<keyword evidence="1" id="KW-1133">Transmembrane helix</keyword>
<reference evidence="2 3" key="1">
    <citation type="submission" date="2015-04" db="EMBL/GenBank/DDBJ databases">
        <title>Complete Sequence for the Genome of the Thioalkalivibrio versutus D301.</title>
        <authorList>
            <person name="Mu T."/>
            <person name="Zhou J."/>
            <person name="Xu X."/>
        </authorList>
    </citation>
    <scope>NUCLEOTIDE SEQUENCE [LARGE SCALE GENOMIC DNA]</scope>
    <source>
        <strain evidence="2 3">D301</strain>
    </source>
</reference>
<evidence type="ECO:0000313" key="3">
    <source>
        <dbReference type="Proteomes" id="UP000064201"/>
    </source>
</evidence>
<dbReference type="Proteomes" id="UP000064201">
    <property type="component" value="Chromosome"/>
</dbReference>
<feature type="transmembrane region" description="Helical" evidence="1">
    <location>
        <begin position="64"/>
        <end position="85"/>
    </location>
</feature>
<dbReference type="KEGG" id="tvr:TVD_00730"/>
<name>A0A0G3FYC2_9GAMM</name>
<dbReference type="RefSeq" id="WP_047250542.1">
    <property type="nucleotide sequence ID" value="NZ_CP011367.1"/>
</dbReference>
<gene>
    <name evidence="2" type="ORF">TVD_00730</name>
</gene>
<keyword evidence="1" id="KW-0812">Transmembrane</keyword>
<accession>A0A0G3FYC2</accession>
<dbReference type="EMBL" id="CP011367">
    <property type="protein sequence ID" value="AKJ93978.1"/>
    <property type="molecule type" value="Genomic_DNA"/>
</dbReference>
<evidence type="ECO:0000256" key="1">
    <source>
        <dbReference type="SAM" id="Phobius"/>
    </source>
</evidence>
<keyword evidence="3" id="KW-1185">Reference proteome</keyword>
<organism evidence="2 3">
    <name type="scientific">Thioalkalivibrio versutus</name>
    <dbReference type="NCBI Taxonomy" id="106634"/>
    <lineage>
        <taxon>Bacteria</taxon>
        <taxon>Pseudomonadati</taxon>
        <taxon>Pseudomonadota</taxon>
        <taxon>Gammaproteobacteria</taxon>
        <taxon>Chromatiales</taxon>
        <taxon>Ectothiorhodospiraceae</taxon>
        <taxon>Thioalkalivibrio</taxon>
    </lineage>
</organism>
<dbReference type="PATRIC" id="fig|106634.4.peg.149"/>
<dbReference type="AlphaFoldDB" id="A0A0G3FYC2"/>